<feature type="region of interest" description="Disordered" evidence="1">
    <location>
        <begin position="1"/>
        <end position="152"/>
    </location>
</feature>
<dbReference type="AlphaFoldDB" id="A0A812UN79"/>
<feature type="compositionally biased region" description="Basic and acidic residues" evidence="1">
    <location>
        <begin position="463"/>
        <end position="475"/>
    </location>
</feature>
<feature type="compositionally biased region" description="Basic and acidic residues" evidence="1">
    <location>
        <begin position="143"/>
        <end position="152"/>
    </location>
</feature>
<keyword evidence="3" id="KW-1185">Reference proteome</keyword>
<reference evidence="2" key="1">
    <citation type="submission" date="2021-02" db="EMBL/GenBank/DDBJ databases">
        <authorList>
            <person name="Dougan E. K."/>
            <person name="Rhodes N."/>
            <person name="Thang M."/>
            <person name="Chan C."/>
        </authorList>
    </citation>
    <scope>NUCLEOTIDE SEQUENCE</scope>
</reference>
<dbReference type="EMBL" id="CAJNDS010002715">
    <property type="protein sequence ID" value="CAE7571460.1"/>
    <property type="molecule type" value="Genomic_DNA"/>
</dbReference>
<evidence type="ECO:0000313" key="2">
    <source>
        <dbReference type="EMBL" id="CAE7571460.1"/>
    </source>
</evidence>
<feature type="compositionally biased region" description="Low complexity" evidence="1">
    <location>
        <begin position="68"/>
        <end position="91"/>
    </location>
</feature>
<comment type="caution">
    <text evidence="2">The sequence shown here is derived from an EMBL/GenBank/DDBJ whole genome shotgun (WGS) entry which is preliminary data.</text>
</comment>
<feature type="region of interest" description="Disordered" evidence="1">
    <location>
        <begin position="568"/>
        <end position="596"/>
    </location>
</feature>
<feature type="compositionally biased region" description="Low complexity" evidence="1">
    <location>
        <begin position="576"/>
        <end position="590"/>
    </location>
</feature>
<feature type="compositionally biased region" description="Polar residues" evidence="1">
    <location>
        <begin position="397"/>
        <end position="407"/>
    </location>
</feature>
<evidence type="ECO:0000256" key="1">
    <source>
        <dbReference type="SAM" id="MobiDB-lite"/>
    </source>
</evidence>
<accession>A0A812UN79</accession>
<feature type="compositionally biased region" description="Polar residues" evidence="1">
    <location>
        <begin position="118"/>
        <end position="141"/>
    </location>
</feature>
<organism evidence="2 3">
    <name type="scientific">Symbiodinium natans</name>
    <dbReference type="NCBI Taxonomy" id="878477"/>
    <lineage>
        <taxon>Eukaryota</taxon>
        <taxon>Sar</taxon>
        <taxon>Alveolata</taxon>
        <taxon>Dinophyceae</taxon>
        <taxon>Suessiales</taxon>
        <taxon>Symbiodiniaceae</taxon>
        <taxon>Symbiodinium</taxon>
    </lineage>
</organism>
<dbReference type="OrthoDB" id="449541at2759"/>
<gene>
    <name evidence="2" type="primary">HERC1</name>
    <name evidence="2" type="ORF">SNAT2548_LOCUS32551</name>
</gene>
<dbReference type="Proteomes" id="UP000604046">
    <property type="component" value="Unassembled WGS sequence"/>
</dbReference>
<feature type="region of interest" description="Disordered" evidence="1">
    <location>
        <begin position="192"/>
        <end position="227"/>
    </location>
</feature>
<evidence type="ECO:0000313" key="3">
    <source>
        <dbReference type="Proteomes" id="UP000604046"/>
    </source>
</evidence>
<proteinExistence type="predicted"/>
<feature type="compositionally biased region" description="Polar residues" evidence="1">
    <location>
        <begin position="199"/>
        <end position="209"/>
    </location>
</feature>
<feature type="region of interest" description="Disordered" evidence="1">
    <location>
        <begin position="397"/>
        <end position="430"/>
    </location>
</feature>
<name>A0A812UN79_9DINO</name>
<feature type="compositionally biased region" description="Polar residues" evidence="1">
    <location>
        <begin position="451"/>
        <end position="460"/>
    </location>
</feature>
<feature type="region of interest" description="Disordered" evidence="1">
    <location>
        <begin position="444"/>
        <end position="477"/>
    </location>
</feature>
<protein>
    <submittedName>
        <fullName evidence="2">HERC1 protein</fullName>
    </submittedName>
</protein>
<sequence length="664" mass="72074">MATRTSLPANRRTAKVPLLHSPSGRCRATKGQSPPPVQPRHAASTSDLHQVRRCTAAPRPVDARLPGRPVSPAVAVRVSSPRRPGASSGSPTLSRLPWRPGLSSGGSPPRQARAASGTPATRSAARSISPKMSGNGPSPTASRVRDTTPRRPQREQGYQFLHVEPPWPPSAPVESGPLCELEKPKWSQNVHVPQRHSESFTQLRSSRPSWSRDFREPTLPTKAPSGVPREIGCRDAVRTAAALILQRFWRQRRRPKLRKPARAHHRRCASNLLFPKRPGVYVHFAALRIQRAWRISRWRRAFALYAEHQAGWVGSLDWLHQNNMIYGTELAEKEDEEEWCHEKFVAAPDAEVDPWGNNQLRQHLQKTWDRDSGSKEAKPSEMKPKAHIVAGVHVSPSSGQYRQLAQPSQPPHLKRPVGARSRSPEERGVAGALERDLEGSVAQLPPHLQKPISNNGNKSPTEVPRKESQQAEAKLKTVSPTAAAVAAGAQRLSSTSERFVAGIPASRRLSFTQSSQLIHTMPPPSIATAAALLSPRCEQRGLVEALPVGKAPAPSAWFGGLCASGAPPHSPKSPVTLPKSPPTTTGPGLPAAVNRSPSASHRTVHAVPVTHALASLPLRPRPVSPAPMPAVQAWLPVRSRLSCRSLHASSSFAASNAFVVVSQN</sequence>